<gene>
    <name evidence="6 10" type="primary">minC</name>
    <name evidence="10" type="ORF">DD666_06705</name>
</gene>
<dbReference type="PANTHER" id="PTHR34108">
    <property type="entry name" value="SEPTUM SITE-DETERMINING PROTEIN MINC"/>
    <property type="match status" value="1"/>
</dbReference>
<dbReference type="NCBIfam" id="TIGR01222">
    <property type="entry name" value="minC"/>
    <property type="match status" value="1"/>
</dbReference>
<feature type="domain" description="Septum formation inhibitor MinC C-terminal" evidence="8">
    <location>
        <begin position="189"/>
        <end position="288"/>
    </location>
</feature>
<dbReference type="HAMAP" id="MF_00267">
    <property type="entry name" value="MinC"/>
    <property type="match status" value="1"/>
</dbReference>
<evidence type="ECO:0000259" key="8">
    <source>
        <dbReference type="Pfam" id="PF03775"/>
    </source>
</evidence>
<dbReference type="GO" id="GO:1901891">
    <property type="term" value="P:regulation of cell septum assembly"/>
    <property type="evidence" value="ECO:0007669"/>
    <property type="project" value="InterPro"/>
</dbReference>
<dbReference type="GO" id="GO:0000917">
    <property type="term" value="P:division septum assembly"/>
    <property type="evidence" value="ECO:0007669"/>
    <property type="project" value="UniProtKB-KW"/>
</dbReference>
<dbReference type="GO" id="GO:0051302">
    <property type="term" value="P:regulation of cell division"/>
    <property type="evidence" value="ECO:0007669"/>
    <property type="project" value="InterPro"/>
</dbReference>
<dbReference type="SUPFAM" id="SSF63848">
    <property type="entry name" value="Cell-division inhibitor MinC, C-terminal domain"/>
    <property type="match status" value="1"/>
</dbReference>
<accession>A0A356LDN7</accession>
<feature type="region of interest" description="Disordered" evidence="7">
    <location>
        <begin position="136"/>
        <end position="175"/>
    </location>
</feature>
<feature type="domain" description="Septum formation inhibitor MinC N-terminal" evidence="9">
    <location>
        <begin position="10"/>
        <end position="77"/>
    </location>
</feature>
<evidence type="ECO:0000256" key="3">
    <source>
        <dbReference type="ARBA" id="ARBA00023210"/>
    </source>
</evidence>
<dbReference type="InterPro" id="IPR007874">
    <property type="entry name" value="MinC_N"/>
</dbReference>
<comment type="function">
    <text evidence="5 6">Cell division inhibitor that blocks the formation of polar Z ring septums. Rapidly oscillates between the poles of the cell to destabilize FtsZ filaments that have formed before they mature into polar Z rings. Prevents FtsZ polymerization.</text>
</comment>
<reference evidence="10 11" key="1">
    <citation type="journal article" date="2018" name="Nat. Biotechnol.">
        <title>A standardized bacterial taxonomy based on genome phylogeny substantially revises the tree of life.</title>
        <authorList>
            <person name="Parks D.H."/>
            <person name="Chuvochina M."/>
            <person name="Waite D.W."/>
            <person name="Rinke C."/>
            <person name="Skarshewski A."/>
            <person name="Chaumeil P.A."/>
            <person name="Hugenholtz P."/>
        </authorList>
    </citation>
    <scope>NUCLEOTIDE SEQUENCE [LARGE SCALE GENOMIC DNA]</scope>
    <source>
        <strain evidence="10">UBA10707</strain>
    </source>
</reference>
<dbReference type="EMBL" id="DOEK01000016">
    <property type="protein sequence ID" value="HBP29087.1"/>
    <property type="molecule type" value="Genomic_DNA"/>
</dbReference>
<dbReference type="Gene3D" id="3.30.70.260">
    <property type="match status" value="1"/>
</dbReference>
<dbReference type="AlphaFoldDB" id="A0A356LDN7"/>
<dbReference type="Proteomes" id="UP000264036">
    <property type="component" value="Unassembled WGS sequence"/>
</dbReference>
<keyword evidence="2 6" id="KW-0132">Cell division</keyword>
<dbReference type="Gene3D" id="2.160.20.70">
    <property type="match status" value="1"/>
</dbReference>
<dbReference type="InterPro" id="IPR005526">
    <property type="entry name" value="Septum_form_inhib_MinC_C"/>
</dbReference>
<evidence type="ECO:0000256" key="2">
    <source>
        <dbReference type="ARBA" id="ARBA00022618"/>
    </source>
</evidence>
<dbReference type="InterPro" id="IPR036145">
    <property type="entry name" value="MinC_C_sf"/>
</dbReference>
<evidence type="ECO:0000256" key="7">
    <source>
        <dbReference type="SAM" id="MobiDB-lite"/>
    </source>
</evidence>
<dbReference type="InterPro" id="IPR013033">
    <property type="entry name" value="MinC"/>
</dbReference>
<keyword evidence="3 6" id="KW-0717">Septation</keyword>
<sequence>MASKSSFSALEFKSASLFVVRIELKSTDTAALQQALEQKMAEAGSLFAHEPVVLDISGLSDAPDWAELVALLSRHKLPVIGVMGPDGALIDSARQAGLCKVDVSTLNSRQPPEPTLLTEPVADAVKMAPAANIRTVATATEKDTPPAPKAPPAETRKASHSSRTPSQPAEPIVRETIREVPVPVPTMVLARQLRSGQRVYARNSDLIVIGVVSRGAEVIADGNIHVYGPLRGKAIAGARGNASARIFTSHLDAELLAIAGIYRVIDADIEPQLNKKPVIVELDNDTLKFIPGDNSGQG</sequence>
<organism evidence="10 11">
    <name type="scientific">Advenella kashmirensis</name>
    <dbReference type="NCBI Taxonomy" id="310575"/>
    <lineage>
        <taxon>Bacteria</taxon>
        <taxon>Pseudomonadati</taxon>
        <taxon>Pseudomonadota</taxon>
        <taxon>Betaproteobacteria</taxon>
        <taxon>Burkholderiales</taxon>
        <taxon>Alcaligenaceae</taxon>
    </lineage>
</organism>
<comment type="subunit">
    <text evidence="6">Interacts with MinD and FtsZ.</text>
</comment>
<name>A0A356LDN7_9BURK</name>
<evidence type="ECO:0000256" key="5">
    <source>
        <dbReference type="ARBA" id="ARBA00025606"/>
    </source>
</evidence>
<keyword evidence="4 6" id="KW-0131">Cell cycle</keyword>
<dbReference type="GO" id="GO:0000902">
    <property type="term" value="P:cell morphogenesis"/>
    <property type="evidence" value="ECO:0007669"/>
    <property type="project" value="InterPro"/>
</dbReference>
<protein>
    <recommendedName>
        <fullName evidence="6">Probable septum site-determining protein MinC</fullName>
    </recommendedName>
</protein>
<evidence type="ECO:0000256" key="6">
    <source>
        <dbReference type="HAMAP-Rule" id="MF_00267"/>
    </source>
</evidence>
<evidence type="ECO:0000259" key="9">
    <source>
        <dbReference type="Pfam" id="PF05209"/>
    </source>
</evidence>
<dbReference type="Pfam" id="PF05209">
    <property type="entry name" value="MinC_N"/>
    <property type="match status" value="1"/>
</dbReference>
<evidence type="ECO:0000313" key="10">
    <source>
        <dbReference type="EMBL" id="HBP29087.1"/>
    </source>
</evidence>
<dbReference type="PANTHER" id="PTHR34108:SF1">
    <property type="entry name" value="SEPTUM SITE-DETERMINING PROTEIN MINC"/>
    <property type="match status" value="1"/>
</dbReference>
<evidence type="ECO:0000256" key="1">
    <source>
        <dbReference type="ARBA" id="ARBA00006291"/>
    </source>
</evidence>
<evidence type="ECO:0000256" key="4">
    <source>
        <dbReference type="ARBA" id="ARBA00023306"/>
    </source>
</evidence>
<dbReference type="Pfam" id="PF03775">
    <property type="entry name" value="MinC_C"/>
    <property type="match status" value="1"/>
</dbReference>
<dbReference type="InterPro" id="IPR016098">
    <property type="entry name" value="CAP/MinC_C"/>
</dbReference>
<comment type="similarity">
    <text evidence="1 6">Belongs to the MinC family.</text>
</comment>
<evidence type="ECO:0000313" key="11">
    <source>
        <dbReference type="Proteomes" id="UP000264036"/>
    </source>
</evidence>
<comment type="caution">
    <text evidence="10">The sequence shown here is derived from an EMBL/GenBank/DDBJ whole genome shotgun (WGS) entry which is preliminary data.</text>
</comment>
<proteinExistence type="inferred from homology"/>